<dbReference type="Gene3D" id="3.40.190.10">
    <property type="entry name" value="Periplasmic binding protein-like II"/>
    <property type="match status" value="2"/>
</dbReference>
<dbReference type="SUPFAM" id="SSF53850">
    <property type="entry name" value="Periplasmic binding protein-like II"/>
    <property type="match status" value="1"/>
</dbReference>
<dbReference type="PROSITE" id="PS51257">
    <property type="entry name" value="PROKAR_LIPOPROTEIN"/>
    <property type="match status" value="1"/>
</dbReference>
<evidence type="ECO:0000256" key="3">
    <source>
        <dbReference type="ARBA" id="ARBA00023136"/>
    </source>
</evidence>
<evidence type="ECO:0000313" key="8">
    <source>
        <dbReference type="EMBL" id="UOR11803.1"/>
    </source>
</evidence>
<evidence type="ECO:0000256" key="2">
    <source>
        <dbReference type="ARBA" id="ARBA00022729"/>
    </source>
</evidence>
<keyword evidence="5 6" id="KW-0449">Lipoprotein</keyword>
<dbReference type="EMBL" id="CP095075">
    <property type="protein sequence ID" value="UOR11803.1"/>
    <property type="molecule type" value="Genomic_DNA"/>
</dbReference>
<dbReference type="PANTHER" id="PTHR30429:SF0">
    <property type="entry name" value="METHIONINE-BINDING LIPOPROTEIN METQ"/>
    <property type="match status" value="1"/>
</dbReference>
<dbReference type="PANTHER" id="PTHR30429">
    <property type="entry name" value="D-METHIONINE-BINDING LIPOPROTEIN METQ"/>
    <property type="match status" value="1"/>
</dbReference>
<feature type="chain" id="PRO_5045306624" description="Lipoprotein" evidence="7">
    <location>
        <begin position="19"/>
        <end position="285"/>
    </location>
</feature>
<reference evidence="8" key="1">
    <citation type="submission" date="2022-04" db="EMBL/GenBank/DDBJ databases">
        <title>Halobacillus sp. isolated from saltern.</title>
        <authorList>
            <person name="Won M."/>
            <person name="Lee C.-M."/>
            <person name="Woen H.-Y."/>
            <person name="Kwon S.-W."/>
        </authorList>
    </citation>
    <scope>NUCLEOTIDE SEQUENCE</scope>
    <source>
        <strain evidence="8">SSHM10-5</strain>
    </source>
</reference>
<sequence length="285" mass="31119">MKKLWTSILAVLFILVLAACGSSEEENSSGDNSEGGEGQTEITVGATSVPHSEILEQAKPILEEKGITLKIEEYQDYILPNKDLAAGVLDANYFQHIPYLNAQEEQHGYDFANLGGIHIEPMGIYSKNISSLDEIQEGTTVIMSRSVADHGRILSLLEKEGLIKLDESVDKVEATVDDIVENPKNLKFDTGIDAAFLPETYKRSEDALVAINTNYAIQAGLNPTEDALILEDSESPYVNVIAAKSEDKDSKALNTLVEVLHSEEIQTFIMEEYEGAVVPVDGSAE</sequence>
<dbReference type="Pfam" id="PF03180">
    <property type="entry name" value="Lipoprotein_9"/>
    <property type="match status" value="1"/>
</dbReference>
<evidence type="ECO:0000256" key="7">
    <source>
        <dbReference type="SAM" id="SignalP"/>
    </source>
</evidence>
<evidence type="ECO:0000256" key="5">
    <source>
        <dbReference type="ARBA" id="ARBA00023288"/>
    </source>
</evidence>
<keyword evidence="9" id="KW-1185">Reference proteome</keyword>
<gene>
    <name evidence="8" type="ORF">MUO15_19940</name>
</gene>
<comment type="similarity">
    <text evidence="6">Belongs to the nlpA lipoprotein family.</text>
</comment>
<dbReference type="Proteomes" id="UP000830326">
    <property type="component" value="Chromosome"/>
</dbReference>
<dbReference type="RefSeq" id="WP_245032123.1">
    <property type="nucleotide sequence ID" value="NZ_CP095075.1"/>
</dbReference>
<feature type="signal peptide" evidence="7">
    <location>
        <begin position="1"/>
        <end position="18"/>
    </location>
</feature>
<keyword evidence="3" id="KW-0472">Membrane</keyword>
<comment type="subcellular location">
    <subcellularLocation>
        <location evidence="1">Membrane</location>
        <topology evidence="1">Lipid-anchor</topology>
    </subcellularLocation>
</comment>
<protein>
    <recommendedName>
        <fullName evidence="6">Lipoprotein</fullName>
    </recommendedName>
</protein>
<accession>A0ABY4HBM5</accession>
<keyword evidence="2 7" id="KW-0732">Signal</keyword>
<evidence type="ECO:0000256" key="1">
    <source>
        <dbReference type="ARBA" id="ARBA00004635"/>
    </source>
</evidence>
<evidence type="ECO:0000313" key="9">
    <source>
        <dbReference type="Proteomes" id="UP000830326"/>
    </source>
</evidence>
<evidence type="ECO:0000256" key="6">
    <source>
        <dbReference type="PIRNR" id="PIRNR002854"/>
    </source>
</evidence>
<proteinExistence type="inferred from homology"/>
<evidence type="ECO:0000256" key="4">
    <source>
        <dbReference type="ARBA" id="ARBA00023139"/>
    </source>
</evidence>
<keyword evidence="4" id="KW-0564">Palmitate</keyword>
<organism evidence="8 9">
    <name type="scientific">Halobacillus amylolyticus</name>
    <dbReference type="NCBI Taxonomy" id="2932259"/>
    <lineage>
        <taxon>Bacteria</taxon>
        <taxon>Bacillati</taxon>
        <taxon>Bacillota</taxon>
        <taxon>Bacilli</taxon>
        <taxon>Bacillales</taxon>
        <taxon>Bacillaceae</taxon>
        <taxon>Halobacillus</taxon>
    </lineage>
</organism>
<dbReference type="PIRSF" id="PIRSF002854">
    <property type="entry name" value="MetQ"/>
    <property type="match status" value="1"/>
</dbReference>
<name>A0ABY4HBM5_9BACI</name>
<dbReference type="InterPro" id="IPR004872">
    <property type="entry name" value="Lipoprotein_NlpA"/>
</dbReference>